<dbReference type="SUPFAM" id="SSF52540">
    <property type="entry name" value="P-loop containing nucleoside triphosphate hydrolases"/>
    <property type="match status" value="1"/>
</dbReference>
<feature type="domain" description="Protein CR006 P-loop" evidence="1">
    <location>
        <begin position="142"/>
        <end position="348"/>
    </location>
</feature>
<evidence type="ECO:0000313" key="2">
    <source>
        <dbReference type="EMBL" id="VVD82451.1"/>
    </source>
</evidence>
<dbReference type="InterPro" id="IPR027417">
    <property type="entry name" value="P-loop_NTPase"/>
</dbReference>
<dbReference type="Gene3D" id="3.40.50.300">
    <property type="entry name" value="P-loop containing nucleotide triphosphate hydrolases"/>
    <property type="match status" value="1"/>
</dbReference>
<proteinExistence type="predicted"/>
<evidence type="ECO:0000259" key="1">
    <source>
        <dbReference type="Pfam" id="PF13166"/>
    </source>
</evidence>
<gene>
    <name evidence="2" type="ORF">PCO31010_01221</name>
</gene>
<organism evidence="2 3">
    <name type="scientific">Pandoraea commovens</name>
    <dbReference type="NCBI Taxonomy" id="2508289"/>
    <lineage>
        <taxon>Bacteria</taxon>
        <taxon>Pseudomonadati</taxon>
        <taxon>Pseudomonadota</taxon>
        <taxon>Betaproteobacteria</taxon>
        <taxon>Burkholderiales</taxon>
        <taxon>Burkholderiaceae</taxon>
        <taxon>Pandoraea</taxon>
    </lineage>
</organism>
<accession>A0A5E4T4W5</accession>
<protein>
    <submittedName>
        <fullName evidence="2">Anticodon nuclease</fullName>
    </submittedName>
</protein>
<dbReference type="AlphaFoldDB" id="A0A5E4T4W5"/>
<evidence type="ECO:0000313" key="3">
    <source>
        <dbReference type="Proteomes" id="UP000343335"/>
    </source>
</evidence>
<dbReference type="RefSeq" id="WP_246184456.1">
    <property type="nucleotide sequence ID" value="NZ_CABPSA010000001.1"/>
</dbReference>
<dbReference type="Pfam" id="PF13166">
    <property type="entry name" value="AAA_13"/>
    <property type="match status" value="1"/>
</dbReference>
<sequence>MNHETLAKELAGAKERVTLIYAFNATGKTRLSVAYKNATKSGDGSHVGVYYNAYSEDLFVWDNDLENGETNIQLDIRKSSLNRFHSSLTEDDIRDKLNRFRPNYRFDFIPHENPEDGIRSVMFFHEVADPTDSNKISKVPFKISRGEERIFVWCFFLALFEVEGWAGKQSSHFFIDDPVSSLDDHNIFITAATIYDLIEEHHEKRKFVITTHHIGLFSILSDMLTKGEKASKFKKLTRVCTLSLRNEEVSLESSRNDVFLYHLRILQVLDHAYAASELKAYHFALLRQVLENVASFLGVGQFGYVLKQIGIDDEDEVATIINTLSHKKVYYFESDHLKADSLATFEKVFVGVKEKYQFVLHTPATAVEAPLSQKPAVEAPPRSAREAV</sequence>
<dbReference type="EMBL" id="CABPSA010000001">
    <property type="protein sequence ID" value="VVD82451.1"/>
    <property type="molecule type" value="Genomic_DNA"/>
</dbReference>
<reference evidence="2 3" key="1">
    <citation type="submission" date="2019-08" db="EMBL/GenBank/DDBJ databases">
        <authorList>
            <person name="Peeters C."/>
        </authorList>
    </citation>
    <scope>NUCLEOTIDE SEQUENCE [LARGE SCALE GENOMIC DNA]</scope>
    <source>
        <strain evidence="2 3">LMG 31010</strain>
    </source>
</reference>
<dbReference type="Proteomes" id="UP000343335">
    <property type="component" value="Unassembled WGS sequence"/>
</dbReference>
<dbReference type="InterPro" id="IPR026866">
    <property type="entry name" value="CR006_AAA"/>
</dbReference>
<name>A0A5E4T4W5_9BURK</name>